<evidence type="ECO:0000256" key="1">
    <source>
        <dbReference type="ARBA" id="ARBA00000707"/>
    </source>
</evidence>
<dbReference type="Gene3D" id="3.90.70.10">
    <property type="entry name" value="Cysteine proteinases"/>
    <property type="match status" value="2"/>
</dbReference>
<feature type="compositionally biased region" description="Polar residues" evidence="8">
    <location>
        <begin position="417"/>
        <end position="427"/>
    </location>
</feature>
<dbReference type="HOGENOM" id="CLU_370252_0_0_1"/>
<dbReference type="InterPro" id="IPR018200">
    <property type="entry name" value="USP_CS"/>
</dbReference>
<name>F0WTM6_9STRA</name>
<dbReference type="EMBL" id="FR824299">
    <property type="protein sequence ID" value="CCA24718.1"/>
    <property type="molecule type" value="Genomic_DNA"/>
</dbReference>
<dbReference type="GO" id="GO:0005829">
    <property type="term" value="C:cytosol"/>
    <property type="evidence" value="ECO:0007669"/>
    <property type="project" value="TreeGrafter"/>
</dbReference>
<reference evidence="10" key="1">
    <citation type="journal article" date="2011" name="PLoS Biol.">
        <title>Gene gain and loss during evolution of obligate parasitism in the white rust pathogen of Arabidopsis thaliana.</title>
        <authorList>
            <person name="Kemen E."/>
            <person name="Gardiner A."/>
            <person name="Schultz-Larsen T."/>
            <person name="Kemen A.C."/>
            <person name="Balmuth A.L."/>
            <person name="Robert-Seilaniantz A."/>
            <person name="Bailey K."/>
            <person name="Holub E."/>
            <person name="Studholme D.J."/>
            <person name="Maclean D."/>
            <person name="Jones J.D."/>
        </authorList>
    </citation>
    <scope>NUCLEOTIDE SEQUENCE</scope>
</reference>
<dbReference type="PROSITE" id="PS00973">
    <property type="entry name" value="USP_2"/>
    <property type="match status" value="1"/>
</dbReference>
<feature type="compositionally biased region" description="Low complexity" evidence="8">
    <location>
        <begin position="105"/>
        <end position="119"/>
    </location>
</feature>
<dbReference type="GO" id="GO:0004843">
    <property type="term" value="F:cysteine-type deubiquitinase activity"/>
    <property type="evidence" value="ECO:0007669"/>
    <property type="project" value="UniProtKB-UniRule"/>
</dbReference>
<evidence type="ECO:0000256" key="6">
    <source>
        <dbReference type="ARBA" id="ARBA00022807"/>
    </source>
</evidence>
<dbReference type="SUPFAM" id="SSF54001">
    <property type="entry name" value="Cysteine proteinases"/>
    <property type="match status" value="1"/>
</dbReference>
<dbReference type="PROSITE" id="PS50235">
    <property type="entry name" value="USP_3"/>
    <property type="match status" value="1"/>
</dbReference>
<keyword evidence="6 7" id="KW-0788">Thiol protease</keyword>
<feature type="region of interest" description="Disordered" evidence="8">
    <location>
        <begin position="335"/>
        <end position="360"/>
    </location>
</feature>
<evidence type="ECO:0000256" key="7">
    <source>
        <dbReference type="RuleBase" id="RU366025"/>
    </source>
</evidence>
<dbReference type="AlphaFoldDB" id="F0WTM6"/>
<feature type="domain" description="USP" evidence="9">
    <location>
        <begin position="254"/>
        <end position="748"/>
    </location>
</feature>
<feature type="region of interest" description="Disordered" evidence="8">
    <location>
        <begin position="195"/>
        <end position="236"/>
    </location>
</feature>
<evidence type="ECO:0000256" key="5">
    <source>
        <dbReference type="ARBA" id="ARBA00022801"/>
    </source>
</evidence>
<dbReference type="GO" id="GO:0006508">
    <property type="term" value="P:proteolysis"/>
    <property type="evidence" value="ECO:0007669"/>
    <property type="project" value="UniProtKB-KW"/>
</dbReference>
<feature type="region of interest" description="Disordered" evidence="8">
    <location>
        <begin position="72"/>
        <end position="160"/>
    </location>
</feature>
<dbReference type="InterPro" id="IPR050164">
    <property type="entry name" value="Peptidase_C19"/>
</dbReference>
<feature type="compositionally biased region" description="Polar residues" evidence="8">
    <location>
        <begin position="195"/>
        <end position="212"/>
    </location>
</feature>
<feature type="region of interest" description="Disordered" evidence="8">
    <location>
        <begin position="414"/>
        <end position="451"/>
    </location>
</feature>
<dbReference type="InterPro" id="IPR029071">
    <property type="entry name" value="Ubiquitin-like_domsf"/>
</dbReference>
<keyword evidence="4 7" id="KW-0833">Ubl conjugation pathway</keyword>
<comment type="catalytic activity">
    <reaction evidence="1 7">
        <text>Thiol-dependent hydrolysis of ester, thioester, amide, peptide and isopeptide bonds formed by the C-terminal Gly of ubiquitin (a 76-residue protein attached to proteins as an intracellular targeting signal).</text>
        <dbReference type="EC" id="3.4.19.12"/>
    </reaction>
</comment>
<accession>F0WTM6</accession>
<keyword evidence="3 7" id="KW-0645">Protease</keyword>
<feature type="compositionally biased region" description="Basic residues" evidence="8">
    <location>
        <begin position="336"/>
        <end position="345"/>
    </location>
</feature>
<dbReference type="PANTHER" id="PTHR24006">
    <property type="entry name" value="UBIQUITIN CARBOXYL-TERMINAL HYDROLASE"/>
    <property type="match status" value="1"/>
</dbReference>
<evidence type="ECO:0000256" key="2">
    <source>
        <dbReference type="ARBA" id="ARBA00009085"/>
    </source>
</evidence>
<dbReference type="PROSITE" id="PS00972">
    <property type="entry name" value="USP_1"/>
    <property type="match status" value="1"/>
</dbReference>
<dbReference type="EC" id="3.4.19.12" evidence="7"/>
<evidence type="ECO:0000259" key="9">
    <source>
        <dbReference type="PROSITE" id="PS50235"/>
    </source>
</evidence>
<dbReference type="InterPro" id="IPR038765">
    <property type="entry name" value="Papain-like_cys_pep_sf"/>
</dbReference>
<organism evidence="10">
    <name type="scientific">Albugo laibachii Nc14</name>
    <dbReference type="NCBI Taxonomy" id="890382"/>
    <lineage>
        <taxon>Eukaryota</taxon>
        <taxon>Sar</taxon>
        <taxon>Stramenopiles</taxon>
        <taxon>Oomycota</taxon>
        <taxon>Peronosporomycetes</taxon>
        <taxon>Albuginales</taxon>
        <taxon>Albuginaceae</taxon>
        <taxon>Albugo</taxon>
    </lineage>
</organism>
<proteinExistence type="inferred from homology"/>
<dbReference type="GO" id="GO:0016579">
    <property type="term" value="P:protein deubiquitination"/>
    <property type="evidence" value="ECO:0007669"/>
    <property type="project" value="InterPro"/>
</dbReference>
<dbReference type="SUPFAM" id="SSF54236">
    <property type="entry name" value="Ubiquitin-like"/>
    <property type="match status" value="1"/>
</dbReference>
<comment type="similarity">
    <text evidence="2 7">Belongs to the peptidase C19 family.</text>
</comment>
<dbReference type="CDD" id="cd02257">
    <property type="entry name" value="Peptidase_C19"/>
    <property type="match status" value="1"/>
</dbReference>
<dbReference type="GO" id="GO:0005634">
    <property type="term" value="C:nucleus"/>
    <property type="evidence" value="ECO:0007669"/>
    <property type="project" value="TreeGrafter"/>
</dbReference>
<sequence length="752" mass="84114">MHPKHTLMLDTWTGKLLCFACNDLGATKQNSKEGEVDCKIEKLRIECLDIVRESKAYVLEMENHKLIAAKTPGLEASDQRQEKNDPECERSMSRTIESKARVHSRSNSSTCSSNYSVQSDASSSGSMRAPVRHDSVLSSEKKDQLDRSNAQGISQDEEKTSWIRKTRGDYGNLDDDHVASDSLIKDLATWTLVETPQSPDSTQESGQASEGSDSSKEDMSRIPAKKQIESPSDSAANEAYAYDNEKSRILKNVFGFTNLGNTCYFNSAMQAILTVIHFEPQSLSLEQLMDRKNYGTAPLSCIFAKLCHSIRSKQIEKEKAASECANTPNLQEIKSAKTKVRKHSARKETPALDPKSKKSSKKRLTPYLVLSLSPVLKTMRAKFAQFRGHAQQDAHELLISFLYGIDDEFRDLRRSSMSETSNPTDSESGLDDQDEKPEQKDEPDSPISPPALNQIFVKLDDGKTYSFQVPPNTSVGDLQSIVARKLKLTGDDFYLQLNRQNSSIEQISSPSKTSQMQSDLSKLSKKQNNFIQALFGCEMMTVVHCKNCAHSSRTSEACFQLSLPIPSHSKHRGAPPSVPLSDCLSALIAPTELSSDCGNGYQCDKCSSPSKSSMFSPQKINLRDATMQSLISRAPQILILHFKRLNRTRKINEHISFGEIMDFGLYTQTEEHGNCTAQNSNQKVMYELISVIVHSGNRGSGHYTCFVSRDNDQSSGRHWFYTSDTNIRQVSIEEVLRCQAYILFYRRISQGL</sequence>
<dbReference type="InterPro" id="IPR001394">
    <property type="entry name" value="Peptidase_C19_UCH"/>
</dbReference>
<protein>
    <recommendedName>
        <fullName evidence="7">Ubiquitin carboxyl-terminal hydrolase</fullName>
        <ecNumber evidence="7">3.4.19.12</ecNumber>
    </recommendedName>
</protein>
<dbReference type="InterPro" id="IPR028889">
    <property type="entry name" value="USP"/>
</dbReference>
<feature type="compositionally biased region" description="Basic and acidic residues" evidence="8">
    <location>
        <begin position="77"/>
        <end position="100"/>
    </location>
</feature>
<evidence type="ECO:0000256" key="8">
    <source>
        <dbReference type="SAM" id="MobiDB-lite"/>
    </source>
</evidence>
<evidence type="ECO:0000256" key="4">
    <source>
        <dbReference type="ARBA" id="ARBA00022786"/>
    </source>
</evidence>
<dbReference type="Pfam" id="PF00443">
    <property type="entry name" value="UCH"/>
    <property type="match status" value="1"/>
</dbReference>
<feature type="compositionally biased region" description="Basic and acidic residues" evidence="8">
    <location>
        <begin position="346"/>
        <end position="356"/>
    </location>
</feature>
<keyword evidence="5 7" id="KW-0378">Hydrolase</keyword>
<gene>
    <name evidence="10" type="primary">AlNc14C254G9703</name>
    <name evidence="10" type="ORF">ALNC14_108620</name>
</gene>
<evidence type="ECO:0000313" key="10">
    <source>
        <dbReference type="EMBL" id="CCA24718.1"/>
    </source>
</evidence>
<dbReference type="PANTHER" id="PTHR24006:SF888">
    <property type="entry name" value="UBIQUITIN CARBOXYL-TERMINAL HYDROLASE 30"/>
    <property type="match status" value="1"/>
</dbReference>
<dbReference type="CDD" id="cd17039">
    <property type="entry name" value="Ubl_ubiquitin_like"/>
    <property type="match status" value="1"/>
</dbReference>
<reference evidence="10" key="2">
    <citation type="submission" date="2011-02" db="EMBL/GenBank/DDBJ databases">
        <authorList>
            <person name="MacLean D."/>
        </authorList>
    </citation>
    <scope>NUCLEOTIDE SEQUENCE</scope>
</reference>
<evidence type="ECO:0000256" key="3">
    <source>
        <dbReference type="ARBA" id="ARBA00022670"/>
    </source>
</evidence>
<feature type="compositionally biased region" description="Basic and acidic residues" evidence="8">
    <location>
        <begin position="131"/>
        <end position="146"/>
    </location>
</feature>